<reference evidence="3" key="1">
    <citation type="journal article" date="2019" name="Int. J. Syst. Evol. Microbiol.">
        <title>The Global Catalogue of Microorganisms (GCM) 10K type strain sequencing project: providing services to taxonomists for standard genome sequencing and annotation.</title>
        <authorList>
            <consortium name="The Broad Institute Genomics Platform"/>
            <consortium name="The Broad Institute Genome Sequencing Center for Infectious Disease"/>
            <person name="Wu L."/>
            <person name="Ma J."/>
        </authorList>
    </citation>
    <scope>NUCLEOTIDE SEQUENCE [LARGE SCALE GENOMIC DNA]</scope>
    <source>
        <strain evidence="3">JCM 17563</strain>
    </source>
</reference>
<dbReference type="Proteomes" id="UP001500235">
    <property type="component" value="Unassembled WGS sequence"/>
</dbReference>
<sequence>MRSLAVLLPLALAGCATTGGGGGAPGWSCAAQSAEGPVRAGSVRALGSRGELRSGRTDFDLNLAGTAPARLLAEWQAEEGVLEIAEGRFRFRMSPGTSAGEPGQLVLAGGTTTYRSRAFSPGLSELAVSGRDLAALLASRAPLRLVRLARDGRELGSAPVDRSTFDLALERARQADAAALASAADYRRLCQREERIIPT</sequence>
<accession>A0ABP7S855</accession>
<evidence type="ECO:0000256" key="1">
    <source>
        <dbReference type="SAM" id="SignalP"/>
    </source>
</evidence>
<protein>
    <submittedName>
        <fullName evidence="2">Uncharacterized protein</fullName>
    </submittedName>
</protein>
<keyword evidence="1" id="KW-0732">Signal</keyword>
<comment type="caution">
    <text evidence="2">The sequence shown here is derived from an EMBL/GenBank/DDBJ whole genome shotgun (WGS) entry which is preliminary data.</text>
</comment>
<feature type="signal peptide" evidence="1">
    <location>
        <begin position="1"/>
        <end position="18"/>
    </location>
</feature>
<name>A0ABP7S855_9SPHN</name>
<organism evidence="2 3">
    <name type="scientific">Sphingomonas swuensis</name>
    <dbReference type="NCBI Taxonomy" id="977800"/>
    <lineage>
        <taxon>Bacteria</taxon>
        <taxon>Pseudomonadati</taxon>
        <taxon>Pseudomonadota</taxon>
        <taxon>Alphaproteobacteria</taxon>
        <taxon>Sphingomonadales</taxon>
        <taxon>Sphingomonadaceae</taxon>
        <taxon>Sphingomonas</taxon>
    </lineage>
</organism>
<dbReference type="RefSeq" id="WP_344705365.1">
    <property type="nucleotide sequence ID" value="NZ_BAABBQ010000001.1"/>
</dbReference>
<proteinExistence type="predicted"/>
<keyword evidence="3" id="KW-1185">Reference proteome</keyword>
<evidence type="ECO:0000313" key="3">
    <source>
        <dbReference type="Proteomes" id="UP001500235"/>
    </source>
</evidence>
<dbReference type="PROSITE" id="PS51257">
    <property type="entry name" value="PROKAR_LIPOPROTEIN"/>
    <property type="match status" value="1"/>
</dbReference>
<feature type="chain" id="PRO_5045942784" evidence="1">
    <location>
        <begin position="19"/>
        <end position="199"/>
    </location>
</feature>
<evidence type="ECO:0000313" key="2">
    <source>
        <dbReference type="EMBL" id="GAA4007723.1"/>
    </source>
</evidence>
<dbReference type="EMBL" id="BAABBQ010000001">
    <property type="protein sequence ID" value="GAA4007723.1"/>
    <property type="molecule type" value="Genomic_DNA"/>
</dbReference>
<gene>
    <name evidence="2" type="ORF">GCM10022280_00320</name>
</gene>